<proteinExistence type="predicted"/>
<dbReference type="EMBL" id="MU277163">
    <property type="protein sequence ID" value="KAI0037264.1"/>
    <property type="molecule type" value="Genomic_DNA"/>
</dbReference>
<accession>A0ACB8QZI0</accession>
<reference evidence="1" key="1">
    <citation type="submission" date="2021-02" db="EMBL/GenBank/DDBJ databases">
        <authorList>
            <consortium name="DOE Joint Genome Institute"/>
            <person name="Ahrendt S."/>
            <person name="Looney B.P."/>
            <person name="Miyauchi S."/>
            <person name="Morin E."/>
            <person name="Drula E."/>
            <person name="Courty P.E."/>
            <person name="Chicoki N."/>
            <person name="Fauchery L."/>
            <person name="Kohler A."/>
            <person name="Kuo A."/>
            <person name="Labutti K."/>
            <person name="Pangilinan J."/>
            <person name="Lipzen A."/>
            <person name="Riley R."/>
            <person name="Andreopoulos W."/>
            <person name="He G."/>
            <person name="Johnson J."/>
            <person name="Barry K.W."/>
            <person name="Grigoriev I.V."/>
            <person name="Nagy L."/>
            <person name="Hibbett D."/>
            <person name="Henrissat B."/>
            <person name="Matheny P.B."/>
            <person name="Labbe J."/>
            <person name="Martin F."/>
        </authorList>
    </citation>
    <scope>NUCLEOTIDE SEQUENCE</scope>
    <source>
        <strain evidence="1">FP105234-sp</strain>
    </source>
</reference>
<reference evidence="1" key="2">
    <citation type="journal article" date="2022" name="New Phytol.">
        <title>Evolutionary transition to the ectomycorrhizal habit in the genomes of a hyperdiverse lineage of mushroom-forming fungi.</title>
        <authorList>
            <person name="Looney B."/>
            <person name="Miyauchi S."/>
            <person name="Morin E."/>
            <person name="Drula E."/>
            <person name="Courty P.E."/>
            <person name="Kohler A."/>
            <person name="Kuo A."/>
            <person name="LaButti K."/>
            <person name="Pangilinan J."/>
            <person name="Lipzen A."/>
            <person name="Riley R."/>
            <person name="Andreopoulos W."/>
            <person name="He G."/>
            <person name="Johnson J."/>
            <person name="Nolan M."/>
            <person name="Tritt A."/>
            <person name="Barry K.W."/>
            <person name="Grigoriev I.V."/>
            <person name="Nagy L.G."/>
            <person name="Hibbett D."/>
            <person name="Henrissat B."/>
            <person name="Matheny P.B."/>
            <person name="Labbe J."/>
            <person name="Martin F.M."/>
        </authorList>
    </citation>
    <scope>NUCLEOTIDE SEQUENCE</scope>
    <source>
        <strain evidence="1">FP105234-sp</strain>
    </source>
</reference>
<comment type="caution">
    <text evidence="1">The sequence shown here is derived from an EMBL/GenBank/DDBJ whole genome shotgun (WGS) entry which is preliminary data.</text>
</comment>
<sequence>MPTSSTELLLLSDVTDVEPFTLNSSNAFSFPGCPCPVHAAGDTSTSVQHARPLPSGSHHGSEQNPGSTTSDCKRGSEANKRMAAMEAIPEHEELEAMEVDEDEEEAMETGRQVWVERTVPPRPTAKTLQLLSHLGGISNSFAQKSLSDLIEGHSGTLTLENPAQFWSTQSSGDTGDMVLDLSRMRSLGDQCASLELAQKVTTFRSTIVYVELAVEFDFILKHQAVFANTKNIKNLKALWRAVGGEWSEESLRLWVQKGRRLIYLAQA</sequence>
<evidence type="ECO:0000313" key="1">
    <source>
        <dbReference type="EMBL" id="KAI0037264.1"/>
    </source>
</evidence>
<organism evidence="1 2">
    <name type="scientific">Auriscalpium vulgare</name>
    <dbReference type="NCBI Taxonomy" id="40419"/>
    <lineage>
        <taxon>Eukaryota</taxon>
        <taxon>Fungi</taxon>
        <taxon>Dikarya</taxon>
        <taxon>Basidiomycota</taxon>
        <taxon>Agaricomycotina</taxon>
        <taxon>Agaricomycetes</taxon>
        <taxon>Russulales</taxon>
        <taxon>Auriscalpiaceae</taxon>
        <taxon>Auriscalpium</taxon>
    </lineage>
</organism>
<name>A0ACB8QZI0_9AGAM</name>
<gene>
    <name evidence="1" type="ORF">FA95DRAFT_1578946</name>
</gene>
<dbReference type="Proteomes" id="UP000814033">
    <property type="component" value="Unassembled WGS sequence"/>
</dbReference>
<feature type="non-terminal residue" evidence="1">
    <location>
        <position position="267"/>
    </location>
</feature>
<protein>
    <submittedName>
        <fullName evidence="1">Uncharacterized protein</fullName>
    </submittedName>
</protein>
<keyword evidence="2" id="KW-1185">Reference proteome</keyword>
<evidence type="ECO:0000313" key="2">
    <source>
        <dbReference type="Proteomes" id="UP000814033"/>
    </source>
</evidence>